<feature type="region of interest" description="Disordered" evidence="1">
    <location>
        <begin position="243"/>
        <end position="321"/>
    </location>
</feature>
<dbReference type="EMBL" id="GDKF01001585">
    <property type="protein sequence ID" value="JAT77037.1"/>
    <property type="molecule type" value="Transcribed_RNA"/>
</dbReference>
<protein>
    <recommendedName>
        <fullName evidence="2">Tyrosine specific protein phosphatases domain-containing protein</fullName>
    </recommendedName>
</protein>
<feature type="compositionally biased region" description="Low complexity" evidence="1">
    <location>
        <begin position="298"/>
        <end position="310"/>
    </location>
</feature>
<dbReference type="InterPro" id="IPR016130">
    <property type="entry name" value="Tyr_Pase_AS"/>
</dbReference>
<evidence type="ECO:0000256" key="1">
    <source>
        <dbReference type="SAM" id="MobiDB-lite"/>
    </source>
</evidence>
<reference evidence="3" key="1">
    <citation type="submission" date="2015-08" db="EMBL/GenBank/DDBJ databases">
        <authorList>
            <person name="Babu N.S."/>
            <person name="Beckwith C.J."/>
            <person name="Beseler K.G."/>
            <person name="Brison A."/>
            <person name="Carone J.V."/>
            <person name="Caskin T.P."/>
            <person name="Diamond M."/>
            <person name="Durham M.E."/>
            <person name="Foxe J.M."/>
            <person name="Go M."/>
            <person name="Henderson B.A."/>
            <person name="Jones I.B."/>
            <person name="McGettigan J.A."/>
            <person name="Micheletti S.J."/>
            <person name="Nasrallah M.E."/>
            <person name="Ortiz D."/>
            <person name="Piller C.R."/>
            <person name="Privatt S.R."/>
            <person name="Schneider S.L."/>
            <person name="Sharp S."/>
            <person name="Smith T.C."/>
            <person name="Stanton J.D."/>
            <person name="Ullery H.E."/>
            <person name="Wilson R.J."/>
            <person name="Serrano M.G."/>
            <person name="Buck G."/>
            <person name="Lee V."/>
            <person name="Wang Y."/>
            <person name="Carvalho R."/>
            <person name="Voegtly L."/>
            <person name="Shi R."/>
            <person name="Duckworth R."/>
            <person name="Johnson A."/>
            <person name="Loviza R."/>
            <person name="Walstead R."/>
            <person name="Shah Z."/>
            <person name="Kiflezghi M."/>
            <person name="Wade K."/>
            <person name="Ball S.L."/>
            <person name="Bradley K.W."/>
            <person name="Asai D.J."/>
            <person name="Bowman C.A."/>
            <person name="Russell D.A."/>
            <person name="Pope W.H."/>
            <person name="Jacobs-Sera D."/>
            <person name="Hendrix R.W."/>
            <person name="Hatfull G.F."/>
        </authorList>
    </citation>
    <scope>NUCLEOTIDE SEQUENCE</scope>
</reference>
<feature type="compositionally biased region" description="Polar residues" evidence="1">
    <location>
        <begin position="311"/>
        <end position="321"/>
    </location>
</feature>
<feature type="compositionally biased region" description="Acidic residues" evidence="1">
    <location>
        <begin position="255"/>
        <end position="266"/>
    </location>
</feature>
<name>A0A1D2ACW4_AUXPR</name>
<organism evidence="3">
    <name type="scientific">Auxenochlorella protothecoides</name>
    <name type="common">Green microalga</name>
    <name type="synonym">Chlorella protothecoides</name>
    <dbReference type="NCBI Taxonomy" id="3075"/>
    <lineage>
        <taxon>Eukaryota</taxon>
        <taxon>Viridiplantae</taxon>
        <taxon>Chlorophyta</taxon>
        <taxon>core chlorophytes</taxon>
        <taxon>Trebouxiophyceae</taxon>
        <taxon>Chlorellales</taxon>
        <taxon>Chlorellaceae</taxon>
        <taxon>Auxenochlorella</taxon>
    </lineage>
</organism>
<dbReference type="GO" id="GO:0004484">
    <property type="term" value="F:mRNA guanylyltransferase activity"/>
    <property type="evidence" value="ECO:0007669"/>
    <property type="project" value="TreeGrafter"/>
</dbReference>
<dbReference type="Gene3D" id="3.90.190.10">
    <property type="entry name" value="Protein tyrosine phosphatase superfamily"/>
    <property type="match status" value="1"/>
</dbReference>
<evidence type="ECO:0000259" key="2">
    <source>
        <dbReference type="PROSITE" id="PS50056"/>
    </source>
</evidence>
<dbReference type="PANTHER" id="PTHR10367">
    <property type="entry name" value="MRNA-CAPPING ENZYME"/>
    <property type="match status" value="1"/>
</dbReference>
<accession>A0A1D2ACW4</accession>
<dbReference type="PANTHER" id="PTHR10367:SF17">
    <property type="entry name" value="MRNA-CAPPING ENZYME"/>
    <property type="match status" value="1"/>
</dbReference>
<feature type="compositionally biased region" description="Low complexity" evidence="1">
    <location>
        <begin position="243"/>
        <end position="254"/>
    </location>
</feature>
<evidence type="ECO:0000313" key="3">
    <source>
        <dbReference type="EMBL" id="JAT77037.1"/>
    </source>
</evidence>
<dbReference type="InterPro" id="IPR051029">
    <property type="entry name" value="mRNA_Capping_Enz/RNA_Phosphat"/>
</dbReference>
<dbReference type="GO" id="GO:0016787">
    <property type="term" value="F:hydrolase activity"/>
    <property type="evidence" value="ECO:0007669"/>
    <property type="project" value="UniProtKB-ARBA"/>
</dbReference>
<dbReference type="PROSITE" id="PS00383">
    <property type="entry name" value="TYR_PHOSPHATASE_1"/>
    <property type="match status" value="1"/>
</dbReference>
<dbReference type="GO" id="GO:0006370">
    <property type="term" value="P:7-methylguanosine mRNA capping"/>
    <property type="evidence" value="ECO:0007669"/>
    <property type="project" value="TreeGrafter"/>
</dbReference>
<dbReference type="SUPFAM" id="SSF52799">
    <property type="entry name" value="(Phosphotyrosine protein) phosphatases II"/>
    <property type="match status" value="1"/>
</dbReference>
<feature type="domain" description="Tyrosine specific protein phosphatases" evidence="2">
    <location>
        <begin position="163"/>
        <end position="228"/>
    </location>
</feature>
<dbReference type="InterPro" id="IPR000387">
    <property type="entry name" value="Tyr_Pase_dom"/>
</dbReference>
<dbReference type="PROSITE" id="PS50056">
    <property type="entry name" value="TYR_PHOSPHATASE_2"/>
    <property type="match status" value="1"/>
</dbReference>
<sequence length="394" mass="42557">MWSRIEENRGHEVPLGWCAARMSRHQAPRRSLPPCMPHPCRRPVRPRRSLPRSVAPFHHAFPPKPPFSTPQGEYRAVGEPVGPTRFLPMKTPMSEEIMDSWSLPQPCAHPLTVARLVEGQAARGRRVGAIIDLANHECLYGADLPPGLRHIEVQLVAKVIPPRAAVDAVAAAAAAFWAERPDDYVAIHCAYGFNRTGFVLCSYLCQVHDMGVEDALAAFAAARPPGVKHPAFVAELHRRYDPAAARRSAPASDASGEEERGDEEGEAAQAGSALPPLDPASARRREERRRRAARISPGVGRVARAAAAAGQPSSPTLTTSASMESEAHSLGFGSREALRHLRHDIGVEEVQESAHARLTGLFDPEPACGLSSHALDSRDLGNCAIDGTVERALS</sequence>
<dbReference type="AlphaFoldDB" id="A0A1D2ACW4"/>
<proteinExistence type="predicted"/>
<gene>
    <name evidence="3" type="ORF">g.3356</name>
</gene>
<dbReference type="InterPro" id="IPR029021">
    <property type="entry name" value="Prot-tyrosine_phosphatase-like"/>
</dbReference>